<sequence>MIGIGTQDSFHLSELDLAVINAMQINPRASWTLIGEVLQVDPVTAARRWERLTRAGAAWVTCQPLGTADTSAALVEIECEPGRNLAVARQLSDDPQAVTIDLTAGGRDLVVTVVAPDLPALSSYLLERAGGFAHVTRVRSHPVVRFHTDASRWRLRSLERGQVRQLTADLGDRTPTDSARQAPTGADWAIATALAADGRASLAELAAAADVSVATARRRLGRLIGAGQIRLRCELARELTGWPISVWFFAETPPSELDDVAAALLPIPEVRAVVSTAGPHNLLVAAWLRRLEDVQRLEAQITRRLSAVTITDRSLVIRPYKLLGRLLDPHGFSTAVVPMDIRPPGPRAGR</sequence>
<dbReference type="Gene3D" id="3.30.70.920">
    <property type="match status" value="2"/>
</dbReference>
<dbReference type="InterPro" id="IPR000485">
    <property type="entry name" value="AsnC-type_HTH_dom"/>
</dbReference>
<dbReference type="SUPFAM" id="SSF46785">
    <property type="entry name" value="Winged helix' DNA-binding domain"/>
    <property type="match status" value="1"/>
</dbReference>
<dbReference type="InterPro" id="IPR019888">
    <property type="entry name" value="Tscrpt_reg_AsnC-like"/>
</dbReference>
<dbReference type="SUPFAM" id="SSF54909">
    <property type="entry name" value="Dimeric alpha+beta barrel"/>
    <property type="match status" value="2"/>
</dbReference>
<reference evidence="7" key="1">
    <citation type="journal article" date="2019" name="Int. J. Syst. Evol. Microbiol.">
        <title>The Global Catalogue of Microorganisms (GCM) 10K type strain sequencing project: providing services to taxonomists for standard genome sequencing and annotation.</title>
        <authorList>
            <consortium name="The Broad Institute Genomics Platform"/>
            <consortium name="The Broad Institute Genome Sequencing Center for Infectious Disease"/>
            <person name="Wu L."/>
            <person name="Ma J."/>
        </authorList>
    </citation>
    <scope>NUCLEOTIDE SEQUENCE [LARGE SCALE GENOMIC DNA]</scope>
    <source>
        <strain evidence="7">JCM 32206</strain>
    </source>
</reference>
<feature type="domain" description="Transcription regulator AsnC/Lrp ligand binding" evidence="4">
    <location>
        <begin position="253"/>
        <end position="318"/>
    </location>
</feature>
<evidence type="ECO:0000256" key="2">
    <source>
        <dbReference type="ARBA" id="ARBA00023125"/>
    </source>
</evidence>
<evidence type="ECO:0000256" key="1">
    <source>
        <dbReference type="ARBA" id="ARBA00023015"/>
    </source>
</evidence>
<organism evidence="6 7">
    <name type="scientific">Rhodococcus olei</name>
    <dbReference type="NCBI Taxonomy" id="2161675"/>
    <lineage>
        <taxon>Bacteria</taxon>
        <taxon>Bacillati</taxon>
        <taxon>Actinomycetota</taxon>
        <taxon>Actinomycetes</taxon>
        <taxon>Mycobacteriales</taxon>
        <taxon>Nocardiaceae</taxon>
        <taxon>Rhodococcus</taxon>
    </lineage>
</organism>
<dbReference type="PANTHER" id="PTHR30154">
    <property type="entry name" value="LEUCINE-RESPONSIVE REGULATORY PROTEIN"/>
    <property type="match status" value="1"/>
</dbReference>
<feature type="domain" description="HTH asnC-type" evidence="5">
    <location>
        <begin position="187"/>
        <end position="223"/>
    </location>
</feature>
<comment type="caution">
    <text evidence="6">The sequence shown here is derived from an EMBL/GenBank/DDBJ whole genome shotgun (WGS) entry which is preliminary data.</text>
</comment>
<dbReference type="EMBL" id="BAABFB010000022">
    <property type="protein sequence ID" value="GAA4474078.1"/>
    <property type="molecule type" value="Genomic_DNA"/>
</dbReference>
<dbReference type="RefSeq" id="WP_345342564.1">
    <property type="nucleotide sequence ID" value="NZ_BAABFB010000022.1"/>
</dbReference>
<name>A0ABP8NUN0_9NOCA</name>
<dbReference type="InterPro" id="IPR036388">
    <property type="entry name" value="WH-like_DNA-bd_sf"/>
</dbReference>
<evidence type="ECO:0000259" key="4">
    <source>
        <dbReference type="Pfam" id="PF01037"/>
    </source>
</evidence>
<feature type="domain" description="Transcription regulator AsnC/Lrp ligand binding" evidence="4">
    <location>
        <begin position="75"/>
        <end position="145"/>
    </location>
</feature>
<dbReference type="PANTHER" id="PTHR30154:SF34">
    <property type="entry name" value="TRANSCRIPTIONAL REGULATOR AZLB"/>
    <property type="match status" value="1"/>
</dbReference>
<keyword evidence="7" id="KW-1185">Reference proteome</keyword>
<protein>
    <submittedName>
        <fullName evidence="6">Lrp/AsnC family transcriptional regulator</fullName>
    </submittedName>
</protein>
<feature type="domain" description="HTH asnC-type" evidence="5">
    <location>
        <begin position="12"/>
        <end position="52"/>
    </location>
</feature>
<gene>
    <name evidence="6" type="ORF">GCM10023094_09000</name>
</gene>
<dbReference type="SMART" id="SM00344">
    <property type="entry name" value="HTH_ASNC"/>
    <property type="match status" value="1"/>
</dbReference>
<dbReference type="InterPro" id="IPR011008">
    <property type="entry name" value="Dimeric_a/b-barrel"/>
</dbReference>
<dbReference type="InterPro" id="IPR036390">
    <property type="entry name" value="WH_DNA-bd_sf"/>
</dbReference>
<dbReference type="Proteomes" id="UP001501183">
    <property type="component" value="Unassembled WGS sequence"/>
</dbReference>
<evidence type="ECO:0000259" key="5">
    <source>
        <dbReference type="Pfam" id="PF13404"/>
    </source>
</evidence>
<dbReference type="Pfam" id="PF01037">
    <property type="entry name" value="AsnC_trans_reg"/>
    <property type="match status" value="2"/>
</dbReference>
<keyword evidence="3" id="KW-0804">Transcription</keyword>
<accession>A0ABP8NUN0</accession>
<keyword evidence="1" id="KW-0805">Transcription regulation</keyword>
<keyword evidence="2" id="KW-0238">DNA-binding</keyword>
<evidence type="ECO:0000313" key="7">
    <source>
        <dbReference type="Proteomes" id="UP001501183"/>
    </source>
</evidence>
<evidence type="ECO:0000256" key="3">
    <source>
        <dbReference type="ARBA" id="ARBA00023163"/>
    </source>
</evidence>
<dbReference type="Gene3D" id="1.10.10.10">
    <property type="entry name" value="Winged helix-like DNA-binding domain superfamily/Winged helix DNA-binding domain"/>
    <property type="match status" value="2"/>
</dbReference>
<dbReference type="InterPro" id="IPR019887">
    <property type="entry name" value="Tscrpt_reg_AsnC/Lrp_C"/>
</dbReference>
<proteinExistence type="predicted"/>
<evidence type="ECO:0000313" key="6">
    <source>
        <dbReference type="EMBL" id="GAA4474078.1"/>
    </source>
</evidence>
<dbReference type="Pfam" id="PF13404">
    <property type="entry name" value="HTH_AsnC-type"/>
    <property type="match status" value="2"/>
</dbReference>